<keyword evidence="2" id="KW-1185">Reference proteome</keyword>
<sequence>MLHTSEVLPGDRRRPLSFAYTTVAKSAGYETLEKLLDITTEPLKDSLVLFNTFSAARERLDEAMKRTISLLINTGGSQLKNPNGNSNFPMDDDPDNKYFRYTPLYLICEMGFQEQALHLIAKIREEGFSFDAIALKKNVSQARIGLLNTIIPVCIWLLPRGMKSWR</sequence>
<reference evidence="1" key="1">
    <citation type="submission" date="2021-11" db="EMBL/GenBank/DDBJ databases">
        <title>Legionella maioricencis sp. nov., a new species isolated from hot water samples in Mallorca.</title>
        <authorList>
            <person name="Crespi S."/>
            <person name="Drasar V."/>
            <person name="Salva-Serra F."/>
            <person name="Jaen-Luchoro D."/>
            <person name="Pineiro-Iglesias B."/>
            <person name="Aliaga F."/>
            <person name="Fernandez-Juarez V."/>
            <person name="Coll G."/>
            <person name="Moore E.R.B."/>
            <person name="Bennasar-Figueras A."/>
        </authorList>
    </citation>
    <scope>NUCLEOTIDE SEQUENCE</scope>
    <source>
        <strain evidence="1">HCPI-6</strain>
    </source>
</reference>
<evidence type="ECO:0000313" key="1">
    <source>
        <dbReference type="EMBL" id="MCL9685693.1"/>
    </source>
</evidence>
<dbReference type="EMBL" id="JAJKBJ010000034">
    <property type="protein sequence ID" value="MCL9685693.1"/>
    <property type="molecule type" value="Genomic_DNA"/>
</dbReference>
<gene>
    <name evidence="1" type="ORF">LOX96_16450</name>
</gene>
<proteinExistence type="predicted"/>
<organism evidence="1 2">
    <name type="scientific">Legionella maioricensis</name>
    <dbReference type="NCBI Taxonomy" id="2896528"/>
    <lineage>
        <taxon>Bacteria</taxon>
        <taxon>Pseudomonadati</taxon>
        <taxon>Pseudomonadota</taxon>
        <taxon>Gammaproteobacteria</taxon>
        <taxon>Legionellales</taxon>
        <taxon>Legionellaceae</taxon>
        <taxon>Legionella</taxon>
    </lineage>
</organism>
<dbReference type="RefSeq" id="WP_250424554.1">
    <property type="nucleotide sequence ID" value="NZ_JAJKBJ010000034.1"/>
</dbReference>
<protein>
    <submittedName>
        <fullName evidence="1">Uncharacterized protein</fullName>
    </submittedName>
</protein>
<accession>A0A9X2D3B4</accession>
<comment type="caution">
    <text evidence="1">The sequence shown here is derived from an EMBL/GenBank/DDBJ whole genome shotgun (WGS) entry which is preliminary data.</text>
</comment>
<name>A0A9X2D3B4_9GAMM</name>
<dbReference type="Proteomes" id="UP001139721">
    <property type="component" value="Unassembled WGS sequence"/>
</dbReference>
<dbReference type="AlphaFoldDB" id="A0A9X2D3B4"/>
<evidence type="ECO:0000313" key="2">
    <source>
        <dbReference type="Proteomes" id="UP001139721"/>
    </source>
</evidence>